<dbReference type="InterPro" id="IPR000719">
    <property type="entry name" value="Prot_kinase_dom"/>
</dbReference>
<dbReference type="PANTHER" id="PTHR44329:SF214">
    <property type="entry name" value="PROTEIN KINASE DOMAIN-CONTAINING PROTEIN"/>
    <property type="match status" value="1"/>
</dbReference>
<sequence>GSHTVCILPGCWQNSALNLQPMGLCHSVEGKAPSSSRASKDADERPLETAPPPRLNVEVAQTPGSGTACPLSSVSDVDVQQEDAQNYFQSVSLKSNAFIGGSGCLSFTGCVPAGDGAPRPVILTLATRNFLSEDVVNKLQRLAGRKVHDGLLQRLAFTKERVVQPMQGFHQGFPMSKHFLSHFNGVVRSYGGVEGMGRPIRPVQWSSCPTINRQNSMDQKDIPISISGPCFPSPFSSKPLSRLASQNTDIAAVLSYMPNSDGQELLACIDEATPEVQGNLLQVMQTFQSRSNTDGLTYLFLSYTLQVAEAIAALHHLGVHHGCLTPIAVMLVPREKDGIHAISAAPTANTVDSPADLPAVSAGTASAKPTEPPALRCKVALYGLVNPVEHASQLAVNAAGWGAVSYLAPECFTSNAATVTQEMLARMDVHAFGALCYHLFTGGAPYNQYHAPQVLVGLSVGGLQLVWPPADGRRPPVPEPVRQLVGRCLDRNPESRPAFPEIVSILEGLQKKPAC</sequence>
<name>A0A8J4FJ83_9CHLO</name>
<evidence type="ECO:0000259" key="2">
    <source>
        <dbReference type="PROSITE" id="PS50011"/>
    </source>
</evidence>
<dbReference type="PANTHER" id="PTHR44329">
    <property type="entry name" value="SERINE/THREONINE-PROTEIN KINASE TNNI3K-RELATED"/>
    <property type="match status" value="1"/>
</dbReference>
<gene>
    <name evidence="3" type="ORF">Vretifemale_6862</name>
</gene>
<comment type="caution">
    <text evidence="3">The sequence shown here is derived from an EMBL/GenBank/DDBJ whole genome shotgun (WGS) entry which is preliminary data.</text>
</comment>
<reference evidence="3" key="1">
    <citation type="journal article" date="2021" name="Proc. Natl. Acad. Sci. U.S.A.">
        <title>Three genomes in the algal genus Volvox reveal the fate of a haploid sex-determining region after a transition to homothallism.</title>
        <authorList>
            <person name="Yamamoto K."/>
            <person name="Hamaji T."/>
            <person name="Kawai-Toyooka H."/>
            <person name="Matsuzaki R."/>
            <person name="Takahashi F."/>
            <person name="Nishimura Y."/>
            <person name="Kawachi M."/>
            <person name="Noguchi H."/>
            <person name="Minakuchi Y."/>
            <person name="Umen J.G."/>
            <person name="Toyoda A."/>
            <person name="Nozaki H."/>
        </authorList>
    </citation>
    <scope>NUCLEOTIDE SEQUENCE</scope>
    <source>
        <strain evidence="3">NIES-3786</strain>
    </source>
</reference>
<organism evidence="3 4">
    <name type="scientific">Volvox reticuliferus</name>
    <dbReference type="NCBI Taxonomy" id="1737510"/>
    <lineage>
        <taxon>Eukaryota</taxon>
        <taxon>Viridiplantae</taxon>
        <taxon>Chlorophyta</taxon>
        <taxon>core chlorophytes</taxon>
        <taxon>Chlorophyceae</taxon>
        <taxon>CS clade</taxon>
        <taxon>Chlamydomonadales</taxon>
        <taxon>Volvocaceae</taxon>
        <taxon>Volvox</taxon>
    </lineage>
</organism>
<feature type="region of interest" description="Disordered" evidence="1">
    <location>
        <begin position="30"/>
        <end position="54"/>
    </location>
</feature>
<protein>
    <recommendedName>
        <fullName evidence="2">Protein kinase domain-containing protein</fullName>
    </recommendedName>
</protein>
<keyword evidence="4" id="KW-1185">Reference proteome</keyword>
<evidence type="ECO:0000313" key="3">
    <source>
        <dbReference type="EMBL" id="GIL77403.1"/>
    </source>
</evidence>
<dbReference type="InterPro" id="IPR001245">
    <property type="entry name" value="Ser-Thr/Tyr_kinase_cat_dom"/>
</dbReference>
<dbReference type="EMBL" id="BNCP01000010">
    <property type="protein sequence ID" value="GIL77403.1"/>
    <property type="molecule type" value="Genomic_DNA"/>
</dbReference>
<dbReference type="InterPro" id="IPR051681">
    <property type="entry name" value="Ser/Thr_Kinases-Pseudokinases"/>
</dbReference>
<dbReference type="Pfam" id="PF07714">
    <property type="entry name" value="PK_Tyr_Ser-Thr"/>
    <property type="match status" value="1"/>
</dbReference>
<dbReference type="OrthoDB" id="544852at2759"/>
<dbReference type="Gene3D" id="1.10.510.10">
    <property type="entry name" value="Transferase(Phosphotransferase) domain 1"/>
    <property type="match status" value="1"/>
</dbReference>
<dbReference type="SUPFAM" id="SSF56112">
    <property type="entry name" value="Protein kinase-like (PK-like)"/>
    <property type="match status" value="1"/>
</dbReference>
<dbReference type="InterPro" id="IPR011009">
    <property type="entry name" value="Kinase-like_dom_sf"/>
</dbReference>
<evidence type="ECO:0000256" key="1">
    <source>
        <dbReference type="SAM" id="MobiDB-lite"/>
    </source>
</evidence>
<feature type="non-terminal residue" evidence="3">
    <location>
        <position position="1"/>
    </location>
</feature>
<dbReference type="PROSITE" id="PS50011">
    <property type="entry name" value="PROTEIN_KINASE_DOM"/>
    <property type="match status" value="1"/>
</dbReference>
<feature type="compositionally biased region" description="Basic and acidic residues" evidence="1">
    <location>
        <begin position="38"/>
        <end position="47"/>
    </location>
</feature>
<accession>A0A8J4FJ83</accession>
<feature type="domain" description="Protein kinase" evidence="2">
    <location>
        <begin position="107"/>
        <end position="509"/>
    </location>
</feature>
<dbReference type="GO" id="GO:0004674">
    <property type="term" value="F:protein serine/threonine kinase activity"/>
    <property type="evidence" value="ECO:0007669"/>
    <property type="project" value="TreeGrafter"/>
</dbReference>
<proteinExistence type="predicted"/>
<evidence type="ECO:0000313" key="4">
    <source>
        <dbReference type="Proteomes" id="UP000747110"/>
    </source>
</evidence>
<dbReference type="Proteomes" id="UP000747110">
    <property type="component" value="Unassembled WGS sequence"/>
</dbReference>
<dbReference type="AlphaFoldDB" id="A0A8J4FJ83"/>
<dbReference type="GO" id="GO:0005524">
    <property type="term" value="F:ATP binding"/>
    <property type="evidence" value="ECO:0007669"/>
    <property type="project" value="InterPro"/>
</dbReference>